<dbReference type="Gene3D" id="3.80.10.10">
    <property type="entry name" value="Ribonuclease Inhibitor"/>
    <property type="match status" value="1"/>
</dbReference>
<evidence type="ECO:0008006" key="3">
    <source>
        <dbReference type="Google" id="ProtNLM"/>
    </source>
</evidence>
<keyword evidence="2" id="KW-1185">Reference proteome</keyword>
<dbReference type="InterPro" id="IPR032675">
    <property type="entry name" value="LRR_dom_sf"/>
</dbReference>
<dbReference type="AlphaFoldDB" id="A0AAD5V8T8"/>
<dbReference type="EMBL" id="JANAWD010000047">
    <property type="protein sequence ID" value="KAJ3489355.1"/>
    <property type="molecule type" value="Genomic_DNA"/>
</dbReference>
<protein>
    <recommendedName>
        <fullName evidence="3">F-box domain-containing protein</fullName>
    </recommendedName>
</protein>
<evidence type="ECO:0000313" key="1">
    <source>
        <dbReference type="EMBL" id="KAJ3489355.1"/>
    </source>
</evidence>
<proteinExistence type="predicted"/>
<reference evidence="1" key="1">
    <citation type="submission" date="2022-07" db="EMBL/GenBank/DDBJ databases">
        <title>Genome Sequence of Physisporinus lineatus.</title>
        <authorList>
            <person name="Buettner E."/>
        </authorList>
    </citation>
    <scope>NUCLEOTIDE SEQUENCE</scope>
    <source>
        <strain evidence="1">VT162</strain>
    </source>
</reference>
<evidence type="ECO:0000313" key="2">
    <source>
        <dbReference type="Proteomes" id="UP001212997"/>
    </source>
</evidence>
<dbReference type="Proteomes" id="UP001212997">
    <property type="component" value="Unassembled WGS sequence"/>
</dbReference>
<name>A0AAD5V8T8_9APHY</name>
<dbReference type="SUPFAM" id="SSF52047">
    <property type="entry name" value="RNI-like"/>
    <property type="match status" value="1"/>
</dbReference>
<sequence>MLPCTDRISPPIDVCERIIDHASLKTVRACSRVCRAWVPRSRSRLFYNVVLTSRRTASNFISVLRDSPHFSLGRYVHILSIEDYFPYASERNSSGSIYDVLAFLPKCLVNLHTLAFYSINFEVLVPLFYHLASGFTTIRSLRLMSLDTCSFRDTIEWINGFDNLEELEIYSCDFDYSDWNRRFIDSSRSHKLKFLRFDYDGGAHFSHWVATSNSYESLSTLELPTKEYTDELNDLLQRSSKTVQTLRLSLDWSNSDLRRLPALTHYHTLHTLSFRLMVISSEVLSMVERLAQGIPPNLSVIQLVFQDRDVEEAFGTKVKAQWNRLDELVLSLRPSQPPSLEVRYTMPIPTTEGEIYEGMGEEKERPMLKLEVDRMCLLSLNRGMLRNYLPRLYERGLVWCCNASVTTAFQLAPVSPKEWRRRPTDYIGIY</sequence>
<accession>A0AAD5V8T8</accession>
<gene>
    <name evidence="1" type="ORF">NLI96_g2187</name>
</gene>
<comment type="caution">
    <text evidence="1">The sequence shown here is derived from an EMBL/GenBank/DDBJ whole genome shotgun (WGS) entry which is preliminary data.</text>
</comment>
<organism evidence="1 2">
    <name type="scientific">Meripilus lineatus</name>
    <dbReference type="NCBI Taxonomy" id="2056292"/>
    <lineage>
        <taxon>Eukaryota</taxon>
        <taxon>Fungi</taxon>
        <taxon>Dikarya</taxon>
        <taxon>Basidiomycota</taxon>
        <taxon>Agaricomycotina</taxon>
        <taxon>Agaricomycetes</taxon>
        <taxon>Polyporales</taxon>
        <taxon>Meripilaceae</taxon>
        <taxon>Meripilus</taxon>
    </lineage>
</organism>